<dbReference type="Proteomes" id="UP001148313">
    <property type="component" value="Unassembled WGS sequence"/>
</dbReference>
<sequence>MSMALSIRRYGVAAAIVAAVGLGASAQAQEPSEEHLAAARGALNAINATDQFDAILPNAAQNLKTSLIQTAPNLQEVISVTVDETAIEMAGRRADLEREAALIYARNFSEQELKDIQAFYASESGKKLLELGPIATRQLLQAAEVWSNGISRDLATATDEALRARVGETPTEDSSTDTQ</sequence>
<protein>
    <submittedName>
        <fullName evidence="3">DUF2059 domain-containing protein</fullName>
    </submittedName>
</protein>
<comment type="caution">
    <text evidence="3">The sequence shown here is derived from an EMBL/GenBank/DDBJ whole genome shotgun (WGS) entry which is preliminary data.</text>
</comment>
<organism evidence="3 4">
    <name type="scientific">Hoeflea poritis</name>
    <dbReference type="NCBI Taxonomy" id="2993659"/>
    <lineage>
        <taxon>Bacteria</taxon>
        <taxon>Pseudomonadati</taxon>
        <taxon>Pseudomonadota</taxon>
        <taxon>Alphaproteobacteria</taxon>
        <taxon>Hyphomicrobiales</taxon>
        <taxon>Rhizobiaceae</taxon>
        <taxon>Hoeflea</taxon>
    </lineage>
</organism>
<evidence type="ECO:0000313" key="4">
    <source>
        <dbReference type="Proteomes" id="UP001148313"/>
    </source>
</evidence>
<dbReference type="InterPro" id="IPR018637">
    <property type="entry name" value="DUF2059"/>
</dbReference>
<name>A0ABT4VHY0_9HYPH</name>
<reference evidence="3" key="1">
    <citation type="submission" date="2022-11" db="EMBL/GenBank/DDBJ databases">
        <title>Hoeflea poritis sp. nov., isolated from scleractinian coral Porites lutea.</title>
        <authorList>
            <person name="Zhang G."/>
            <person name="Wei Q."/>
            <person name="Cai L."/>
        </authorList>
    </citation>
    <scope>NUCLEOTIDE SEQUENCE</scope>
    <source>
        <strain evidence="3">E7-10</strain>
    </source>
</reference>
<feature type="chain" id="PRO_5046311815" evidence="1">
    <location>
        <begin position="29"/>
        <end position="179"/>
    </location>
</feature>
<feature type="domain" description="DUF2059" evidence="2">
    <location>
        <begin position="95"/>
        <end position="152"/>
    </location>
</feature>
<proteinExistence type="predicted"/>
<dbReference type="EMBL" id="JAPJZH010000002">
    <property type="protein sequence ID" value="MDA4844318.1"/>
    <property type="molecule type" value="Genomic_DNA"/>
</dbReference>
<feature type="signal peptide" evidence="1">
    <location>
        <begin position="1"/>
        <end position="28"/>
    </location>
</feature>
<keyword evidence="1" id="KW-0732">Signal</keyword>
<evidence type="ECO:0000256" key="1">
    <source>
        <dbReference type="SAM" id="SignalP"/>
    </source>
</evidence>
<evidence type="ECO:0000259" key="2">
    <source>
        <dbReference type="Pfam" id="PF09832"/>
    </source>
</evidence>
<gene>
    <name evidence="3" type="ORF">OOZ53_03110</name>
</gene>
<accession>A0ABT4VHY0</accession>
<evidence type="ECO:0000313" key="3">
    <source>
        <dbReference type="EMBL" id="MDA4844318.1"/>
    </source>
</evidence>
<keyword evidence="4" id="KW-1185">Reference proteome</keyword>
<dbReference type="Pfam" id="PF09832">
    <property type="entry name" value="DUF2059"/>
    <property type="match status" value="1"/>
</dbReference>